<dbReference type="SUPFAM" id="SSF53300">
    <property type="entry name" value="vWA-like"/>
    <property type="match status" value="1"/>
</dbReference>
<reference evidence="3" key="1">
    <citation type="thesis" date="2020" institute="ProQuest LLC" country="789 East Eisenhower Parkway, Ann Arbor, MI, USA">
        <title>Comparative Genomics and Chromosome Evolution.</title>
        <authorList>
            <person name="Mudd A.B."/>
        </authorList>
    </citation>
    <scope>NUCLEOTIDE SEQUENCE</scope>
    <source>
        <strain evidence="3">Female2</strain>
        <tissue evidence="3">Blood</tissue>
    </source>
</reference>
<feature type="region of interest" description="Disordered" evidence="1">
    <location>
        <begin position="163"/>
        <end position="247"/>
    </location>
</feature>
<organism evidence="3 4">
    <name type="scientific">Hymenochirus boettgeri</name>
    <name type="common">Congo dwarf clawed frog</name>
    <dbReference type="NCBI Taxonomy" id="247094"/>
    <lineage>
        <taxon>Eukaryota</taxon>
        <taxon>Metazoa</taxon>
        <taxon>Chordata</taxon>
        <taxon>Craniata</taxon>
        <taxon>Vertebrata</taxon>
        <taxon>Euteleostomi</taxon>
        <taxon>Amphibia</taxon>
        <taxon>Batrachia</taxon>
        <taxon>Anura</taxon>
        <taxon>Pipoidea</taxon>
        <taxon>Pipidae</taxon>
        <taxon>Pipinae</taxon>
        <taxon>Hymenochirus</taxon>
    </lineage>
</organism>
<feature type="compositionally biased region" description="Low complexity" evidence="1">
    <location>
        <begin position="322"/>
        <end position="338"/>
    </location>
</feature>
<dbReference type="AlphaFoldDB" id="A0A8T2IKB9"/>
<dbReference type="OrthoDB" id="1729737at2759"/>
<dbReference type="InterPro" id="IPR002035">
    <property type="entry name" value="VWF_A"/>
</dbReference>
<dbReference type="InterPro" id="IPR052627">
    <property type="entry name" value="VWA_domain-containing"/>
</dbReference>
<dbReference type="Gene3D" id="3.40.50.410">
    <property type="entry name" value="von Willebrand factor, type A domain"/>
    <property type="match status" value="1"/>
</dbReference>
<dbReference type="PANTHER" id="PTHR46299:SF1">
    <property type="entry name" value="VON WILLEBRAND FACTOR A DOMAIN-CONTAINING PROTEIN 5B1"/>
    <property type="match status" value="1"/>
</dbReference>
<feature type="region of interest" description="Disordered" evidence="1">
    <location>
        <begin position="316"/>
        <end position="346"/>
    </location>
</feature>
<dbReference type="PANTHER" id="PTHR46299">
    <property type="entry name" value="VON WILLEBRAND FACTOR A DOMAIN-CONTAINING PROTEIN 5B2-RELATED"/>
    <property type="match status" value="1"/>
</dbReference>
<gene>
    <name evidence="3" type="ORF">GDO86_019189</name>
</gene>
<comment type="caution">
    <text evidence="3">The sequence shown here is derived from an EMBL/GenBank/DDBJ whole genome shotgun (WGS) entry which is preliminary data.</text>
</comment>
<accession>A0A8T2IKB9</accession>
<dbReference type="Pfam" id="PF13768">
    <property type="entry name" value="VWA_3"/>
    <property type="match status" value="1"/>
</dbReference>
<dbReference type="Proteomes" id="UP000812440">
    <property type="component" value="Unassembled WGS sequence"/>
</dbReference>
<dbReference type="EMBL" id="JAACNH010000282">
    <property type="protein sequence ID" value="KAG8431248.1"/>
    <property type="molecule type" value="Genomic_DNA"/>
</dbReference>
<protein>
    <recommendedName>
        <fullName evidence="2">VWFA domain-containing protein</fullName>
    </recommendedName>
</protein>
<feature type="compositionally biased region" description="Low complexity" evidence="1">
    <location>
        <begin position="171"/>
        <end position="192"/>
    </location>
</feature>
<keyword evidence="4" id="KW-1185">Reference proteome</keyword>
<evidence type="ECO:0000259" key="2">
    <source>
        <dbReference type="Pfam" id="PF13768"/>
    </source>
</evidence>
<sequence>MGGTNILSPLNWIIRQPVSRGYPRMLFLLTDGAVSNTGKVIELIRHHSSFTRCYSFGIGQNACRRLVQGVASVSKGSAEFLAEGERLQPKMLHSLKKSMTPVLSDVTVEWIFPETFEVMISPVSSSFLFPGDRLVGFGVVCNTSRYLANPRSDKRRRYSMMRSQESGSSVFFQSQEDSSGSGSSRGPQDSSFPLGPSSDVPDTKEGVTGLDPGFQRRAYSTSQIADREPLRKVHTPSDPITAKEKNPLGSVRIQEFQAQHPFPDSHQSSLSVNPFISTTRIRGTGARRPSLLQQNCLSFCIDGDSPLIHENLQAANTGRPGTQQDSSLSLKSSTDSQQFTSPGDLDGHHPCFTFEMEVAMESASDQSSGLKGTVPSAHPQCKAVVRGLKGNQPVQWEISFDIQELFRERENRDDDESDLWNETFHHLAAKSIIRDFEQLAERESEIEHGLGRRFQQNAIHVSKACNVISKYTAFVPVDLSSNTYLPSVVEYANTGAALKQGSQRSLSSGSRRLRGFSTGLGRSHSTCVSNRQMTDFTMWMKLPPLPAPPLCPPDGSDATFRKLHSDVRLCRPHIPKGP</sequence>
<proteinExistence type="predicted"/>
<evidence type="ECO:0000256" key="1">
    <source>
        <dbReference type="SAM" id="MobiDB-lite"/>
    </source>
</evidence>
<dbReference type="InterPro" id="IPR036465">
    <property type="entry name" value="vWFA_dom_sf"/>
</dbReference>
<evidence type="ECO:0000313" key="4">
    <source>
        <dbReference type="Proteomes" id="UP000812440"/>
    </source>
</evidence>
<evidence type="ECO:0000313" key="3">
    <source>
        <dbReference type="EMBL" id="KAG8431248.1"/>
    </source>
</evidence>
<feature type="domain" description="VWFA" evidence="2">
    <location>
        <begin position="2"/>
        <end position="80"/>
    </location>
</feature>
<name>A0A8T2IKB9_9PIPI</name>